<dbReference type="SMART" id="SM00857">
    <property type="entry name" value="Resolvase"/>
    <property type="match status" value="1"/>
</dbReference>
<dbReference type="InterPro" id="IPR050639">
    <property type="entry name" value="SSR_resolvase"/>
</dbReference>
<name>A0ABS2FJV2_9CLOT</name>
<dbReference type="PANTHER" id="PTHR30461:SF26">
    <property type="entry name" value="RESOLVASE HOMOLOG YNEB"/>
    <property type="match status" value="1"/>
</dbReference>
<dbReference type="PROSITE" id="PS51736">
    <property type="entry name" value="RECOMBINASES_3"/>
    <property type="match status" value="1"/>
</dbReference>
<sequence>MERMKSVLYARVSTMDELSTNSYLQQQLYKDDKFDIERIYSDRASGSSVDKRESFLEMLSYCGIRKEGNNYFIENKTDIECIIVANVSRFSRSIVDARLIIDALHKNNVKVYFIDLNKYSTDSDIFLTLNMYLVVEEEYLRGVSSKVKSGMQRKIA</sequence>
<organism evidence="3 4">
    <name type="scientific">Clostridium saudiense</name>
    <dbReference type="NCBI Taxonomy" id="1414720"/>
    <lineage>
        <taxon>Bacteria</taxon>
        <taxon>Bacillati</taxon>
        <taxon>Bacillota</taxon>
        <taxon>Clostridia</taxon>
        <taxon>Eubacteriales</taxon>
        <taxon>Clostridiaceae</taxon>
        <taxon>Clostridium</taxon>
    </lineage>
</organism>
<accession>A0ABS2FJV2</accession>
<evidence type="ECO:0000259" key="2">
    <source>
        <dbReference type="PROSITE" id="PS51736"/>
    </source>
</evidence>
<feature type="domain" description="Resolvase/invertase-type recombinase catalytic" evidence="2">
    <location>
        <begin position="5"/>
        <end position="156"/>
    </location>
</feature>
<dbReference type="Pfam" id="PF00239">
    <property type="entry name" value="Resolvase"/>
    <property type="match status" value="1"/>
</dbReference>
<evidence type="ECO:0000313" key="4">
    <source>
        <dbReference type="Proteomes" id="UP000767334"/>
    </source>
</evidence>
<dbReference type="Gene3D" id="3.40.50.1390">
    <property type="entry name" value="Resolvase, N-terminal catalytic domain"/>
    <property type="match status" value="1"/>
</dbReference>
<proteinExistence type="inferred from homology"/>
<protein>
    <submittedName>
        <fullName evidence="3">Recombinase family protein</fullName>
    </submittedName>
</protein>
<dbReference type="EMBL" id="JACJLL010000139">
    <property type="protein sequence ID" value="MBM6820634.1"/>
    <property type="molecule type" value="Genomic_DNA"/>
</dbReference>
<evidence type="ECO:0000313" key="3">
    <source>
        <dbReference type="EMBL" id="MBM6820634.1"/>
    </source>
</evidence>
<dbReference type="InterPro" id="IPR006119">
    <property type="entry name" value="Resolv_N"/>
</dbReference>
<dbReference type="CDD" id="cd00338">
    <property type="entry name" value="Ser_Recombinase"/>
    <property type="match status" value="1"/>
</dbReference>
<dbReference type="InterPro" id="IPR036162">
    <property type="entry name" value="Resolvase-like_N_sf"/>
</dbReference>
<comment type="caution">
    <text evidence="3">The sequence shown here is derived from an EMBL/GenBank/DDBJ whole genome shotgun (WGS) entry which is preliminary data.</text>
</comment>
<gene>
    <name evidence="3" type="ORF">H6A19_15060</name>
</gene>
<dbReference type="Proteomes" id="UP000767334">
    <property type="component" value="Unassembled WGS sequence"/>
</dbReference>
<dbReference type="RefSeq" id="WP_204572640.1">
    <property type="nucleotide sequence ID" value="NZ_JACJLL010000139.1"/>
</dbReference>
<evidence type="ECO:0000256" key="1">
    <source>
        <dbReference type="ARBA" id="ARBA00009913"/>
    </source>
</evidence>
<reference evidence="3 4" key="1">
    <citation type="journal article" date="2021" name="Sci. Rep.">
        <title>The distribution of antibiotic resistance genes in chicken gut microbiota commensals.</title>
        <authorList>
            <person name="Juricova H."/>
            <person name="Matiasovicova J."/>
            <person name="Kubasova T."/>
            <person name="Cejkova D."/>
            <person name="Rychlik I."/>
        </authorList>
    </citation>
    <scope>NUCLEOTIDE SEQUENCE [LARGE SCALE GENOMIC DNA]</scope>
    <source>
        <strain evidence="3 4">An435</strain>
    </source>
</reference>
<dbReference type="SUPFAM" id="SSF53041">
    <property type="entry name" value="Resolvase-like"/>
    <property type="match status" value="1"/>
</dbReference>
<keyword evidence="4" id="KW-1185">Reference proteome</keyword>
<comment type="similarity">
    <text evidence="1">Belongs to the site-specific recombinase resolvase family.</text>
</comment>
<dbReference type="PANTHER" id="PTHR30461">
    <property type="entry name" value="DNA-INVERTASE FROM LAMBDOID PROPHAGE"/>
    <property type="match status" value="1"/>
</dbReference>
<feature type="non-terminal residue" evidence="3">
    <location>
        <position position="156"/>
    </location>
</feature>